<keyword evidence="2" id="KW-0238">DNA-binding</keyword>
<evidence type="ECO:0000313" key="5">
    <source>
        <dbReference type="EMBL" id="QBD74657.1"/>
    </source>
</evidence>
<dbReference type="GO" id="GO:0003700">
    <property type="term" value="F:DNA-binding transcription factor activity"/>
    <property type="evidence" value="ECO:0007669"/>
    <property type="project" value="TreeGrafter"/>
</dbReference>
<evidence type="ECO:0000256" key="2">
    <source>
        <dbReference type="ARBA" id="ARBA00023125"/>
    </source>
</evidence>
<evidence type="ECO:0000313" key="6">
    <source>
        <dbReference type="Proteomes" id="UP000290365"/>
    </source>
</evidence>
<dbReference type="Gene3D" id="3.40.50.2300">
    <property type="match status" value="2"/>
</dbReference>
<dbReference type="SMART" id="SM00354">
    <property type="entry name" value="HTH_LACI"/>
    <property type="match status" value="1"/>
</dbReference>
<dbReference type="Proteomes" id="UP000290365">
    <property type="component" value="Chromosome"/>
</dbReference>
<dbReference type="InterPro" id="IPR046335">
    <property type="entry name" value="LacI/GalR-like_sensor"/>
</dbReference>
<feature type="domain" description="HTH lacI-type" evidence="4">
    <location>
        <begin position="2"/>
        <end position="56"/>
    </location>
</feature>
<proteinExistence type="predicted"/>
<organism evidence="5 6">
    <name type="scientific">Ktedonosporobacter rubrisoli</name>
    <dbReference type="NCBI Taxonomy" id="2509675"/>
    <lineage>
        <taxon>Bacteria</taxon>
        <taxon>Bacillati</taxon>
        <taxon>Chloroflexota</taxon>
        <taxon>Ktedonobacteria</taxon>
        <taxon>Ktedonobacterales</taxon>
        <taxon>Ktedonosporobacteraceae</taxon>
        <taxon>Ktedonosporobacter</taxon>
    </lineage>
</organism>
<dbReference type="PANTHER" id="PTHR30146">
    <property type="entry name" value="LACI-RELATED TRANSCRIPTIONAL REPRESSOR"/>
    <property type="match status" value="1"/>
</dbReference>
<accession>A0A4P6JHY6</accession>
<keyword evidence="6" id="KW-1185">Reference proteome</keyword>
<dbReference type="OrthoDB" id="9775106at2"/>
<evidence type="ECO:0000259" key="4">
    <source>
        <dbReference type="PROSITE" id="PS50932"/>
    </source>
</evidence>
<sequence>MATSRQVAQLAGVSRATVSRVLNGSPRISAEARDRVHAAMKALGYEPDVVAQNLARQRSYMIALGLYHEGEELAISTLSRTENYYYLDMIKYIDRGVAAAGYDLFLPSLAQNKAPENYIRSLRARRIAGTIMLALDLADVRIQALLQSAIPTVFIDTRGQGEHATYVDSNHMDGARQVTEHLLSLGHRRIAIVTGPLTDPASTERLLGFQQTLAHAGIALDPGLLCLTGWNTDEAYRATRTFLEQRHDFTAIIAGSDMMALGILRALHERGLRVPQDVSLTGFDDLAISQYIVPSLTTVKADRETMSKGAVQRLMALVEGEDAVPPLIVPSQLIIRESTGPAPSPSMQEK</sequence>
<dbReference type="SUPFAM" id="SSF53822">
    <property type="entry name" value="Periplasmic binding protein-like I"/>
    <property type="match status" value="1"/>
</dbReference>
<dbReference type="RefSeq" id="WP_129885256.1">
    <property type="nucleotide sequence ID" value="NZ_CP035758.1"/>
</dbReference>
<dbReference type="GO" id="GO:0000976">
    <property type="term" value="F:transcription cis-regulatory region binding"/>
    <property type="evidence" value="ECO:0007669"/>
    <property type="project" value="TreeGrafter"/>
</dbReference>
<keyword evidence="3" id="KW-0804">Transcription</keyword>
<gene>
    <name evidence="5" type="ORF">EPA93_01085</name>
</gene>
<dbReference type="AlphaFoldDB" id="A0A4P6JHY6"/>
<dbReference type="InterPro" id="IPR000843">
    <property type="entry name" value="HTH_LacI"/>
</dbReference>
<protein>
    <submittedName>
        <fullName evidence="5">LacI family transcriptional regulator</fullName>
    </submittedName>
</protein>
<dbReference type="KEGG" id="kbs:EPA93_01085"/>
<dbReference type="CDD" id="cd01392">
    <property type="entry name" value="HTH_LacI"/>
    <property type="match status" value="1"/>
</dbReference>
<dbReference type="InterPro" id="IPR010982">
    <property type="entry name" value="Lambda_DNA-bd_dom_sf"/>
</dbReference>
<dbReference type="InterPro" id="IPR028082">
    <property type="entry name" value="Peripla_BP_I"/>
</dbReference>
<dbReference type="EMBL" id="CP035758">
    <property type="protein sequence ID" value="QBD74657.1"/>
    <property type="molecule type" value="Genomic_DNA"/>
</dbReference>
<dbReference type="SUPFAM" id="SSF47413">
    <property type="entry name" value="lambda repressor-like DNA-binding domains"/>
    <property type="match status" value="1"/>
</dbReference>
<dbReference type="PROSITE" id="PS50932">
    <property type="entry name" value="HTH_LACI_2"/>
    <property type="match status" value="1"/>
</dbReference>
<evidence type="ECO:0000256" key="3">
    <source>
        <dbReference type="ARBA" id="ARBA00023163"/>
    </source>
</evidence>
<evidence type="ECO:0000256" key="1">
    <source>
        <dbReference type="ARBA" id="ARBA00023015"/>
    </source>
</evidence>
<reference evidence="5 6" key="1">
    <citation type="submission" date="2019-01" db="EMBL/GenBank/DDBJ databases">
        <title>Ktedonosporobacter rubrisoli SCAWS-G2.</title>
        <authorList>
            <person name="Huang Y."/>
            <person name="Yan B."/>
        </authorList>
    </citation>
    <scope>NUCLEOTIDE SEQUENCE [LARGE SCALE GENOMIC DNA]</scope>
    <source>
        <strain evidence="5 6">SCAWS-G2</strain>
    </source>
</reference>
<dbReference type="Pfam" id="PF00356">
    <property type="entry name" value="LacI"/>
    <property type="match status" value="1"/>
</dbReference>
<dbReference type="PANTHER" id="PTHR30146:SF109">
    <property type="entry name" value="HTH-TYPE TRANSCRIPTIONAL REGULATOR GALS"/>
    <property type="match status" value="1"/>
</dbReference>
<dbReference type="Pfam" id="PF13377">
    <property type="entry name" value="Peripla_BP_3"/>
    <property type="match status" value="1"/>
</dbReference>
<name>A0A4P6JHY6_KTERU</name>
<dbReference type="CDD" id="cd06267">
    <property type="entry name" value="PBP1_LacI_sugar_binding-like"/>
    <property type="match status" value="1"/>
</dbReference>
<dbReference type="Gene3D" id="1.10.260.40">
    <property type="entry name" value="lambda repressor-like DNA-binding domains"/>
    <property type="match status" value="1"/>
</dbReference>
<keyword evidence="1" id="KW-0805">Transcription regulation</keyword>